<evidence type="ECO:0000256" key="4">
    <source>
        <dbReference type="ARBA" id="ARBA00023136"/>
    </source>
</evidence>
<dbReference type="OrthoDB" id="534912at2759"/>
<comment type="subcellular location">
    <subcellularLocation>
        <location evidence="1">Membrane</location>
        <topology evidence="1">Multi-pass membrane protein</topology>
    </subcellularLocation>
</comment>
<dbReference type="EMBL" id="KZ857469">
    <property type="protein sequence ID" value="RDX43176.1"/>
    <property type="molecule type" value="Genomic_DNA"/>
</dbReference>
<sequence length="136" mass="14428">MFASHAVGGVIGNVLTVLFAQASVAGFDGVTRLPGGWLDQHYIPLRYQVADSVSGMSYSVVITTNTHHPAQKISAATSEDRSSGTNDVLGAFGSRHCDLKDDARDDVVRQSLPMATKSVIDNVDVVHEAGKVECVD</sequence>
<feature type="signal peptide" evidence="5">
    <location>
        <begin position="1"/>
        <end position="26"/>
    </location>
</feature>
<evidence type="ECO:0000256" key="3">
    <source>
        <dbReference type="ARBA" id="ARBA00022989"/>
    </source>
</evidence>
<dbReference type="Proteomes" id="UP000256964">
    <property type="component" value="Unassembled WGS sequence"/>
</dbReference>
<keyword evidence="5" id="KW-0732">Signal</keyword>
<gene>
    <name evidence="6" type="ORF">OH76DRAFT_1488067</name>
</gene>
<evidence type="ECO:0000256" key="2">
    <source>
        <dbReference type="ARBA" id="ARBA00022692"/>
    </source>
</evidence>
<name>A0A371CSD6_9APHY</name>
<dbReference type="STRING" id="139420.A0A371CSD6"/>
<keyword evidence="3" id="KW-1133">Transmembrane helix</keyword>
<dbReference type="GO" id="GO:0016020">
    <property type="term" value="C:membrane"/>
    <property type="evidence" value="ECO:0007669"/>
    <property type="project" value="UniProtKB-SubCell"/>
</dbReference>
<feature type="chain" id="PRO_5016571245" evidence="5">
    <location>
        <begin position="27"/>
        <end position="136"/>
    </location>
</feature>
<protein>
    <submittedName>
        <fullName evidence="6">Uncharacterized protein</fullName>
    </submittedName>
</protein>
<accession>A0A371CSD6</accession>
<evidence type="ECO:0000313" key="7">
    <source>
        <dbReference type="Proteomes" id="UP000256964"/>
    </source>
</evidence>
<dbReference type="SUPFAM" id="SSF111352">
    <property type="entry name" value="Ammonium transporter"/>
    <property type="match status" value="1"/>
</dbReference>
<evidence type="ECO:0000256" key="1">
    <source>
        <dbReference type="ARBA" id="ARBA00004141"/>
    </source>
</evidence>
<keyword evidence="7" id="KW-1185">Reference proteome</keyword>
<proteinExistence type="predicted"/>
<keyword evidence="2" id="KW-0812">Transmembrane</keyword>
<evidence type="ECO:0000313" key="6">
    <source>
        <dbReference type="EMBL" id="RDX43176.1"/>
    </source>
</evidence>
<evidence type="ECO:0000256" key="5">
    <source>
        <dbReference type="SAM" id="SignalP"/>
    </source>
</evidence>
<dbReference type="Gene3D" id="1.10.3430.10">
    <property type="entry name" value="Ammonium transporter AmtB like domains"/>
    <property type="match status" value="1"/>
</dbReference>
<keyword evidence="4" id="KW-0472">Membrane</keyword>
<organism evidence="6 7">
    <name type="scientific">Lentinus brumalis</name>
    <dbReference type="NCBI Taxonomy" id="2498619"/>
    <lineage>
        <taxon>Eukaryota</taxon>
        <taxon>Fungi</taxon>
        <taxon>Dikarya</taxon>
        <taxon>Basidiomycota</taxon>
        <taxon>Agaricomycotina</taxon>
        <taxon>Agaricomycetes</taxon>
        <taxon>Polyporales</taxon>
        <taxon>Polyporaceae</taxon>
        <taxon>Lentinus</taxon>
    </lineage>
</organism>
<dbReference type="AlphaFoldDB" id="A0A371CSD6"/>
<reference evidence="6 7" key="1">
    <citation type="journal article" date="2018" name="Biotechnol. Biofuels">
        <title>Integrative visual omics of the white-rot fungus Polyporus brumalis exposes the biotechnological potential of its oxidative enzymes for delignifying raw plant biomass.</title>
        <authorList>
            <person name="Miyauchi S."/>
            <person name="Rancon A."/>
            <person name="Drula E."/>
            <person name="Hage H."/>
            <person name="Chaduli D."/>
            <person name="Favel A."/>
            <person name="Grisel S."/>
            <person name="Henrissat B."/>
            <person name="Herpoel-Gimbert I."/>
            <person name="Ruiz-Duenas F.J."/>
            <person name="Chevret D."/>
            <person name="Hainaut M."/>
            <person name="Lin J."/>
            <person name="Wang M."/>
            <person name="Pangilinan J."/>
            <person name="Lipzen A."/>
            <person name="Lesage-Meessen L."/>
            <person name="Navarro D."/>
            <person name="Riley R."/>
            <person name="Grigoriev I.V."/>
            <person name="Zhou S."/>
            <person name="Raouche S."/>
            <person name="Rosso M.N."/>
        </authorList>
    </citation>
    <scope>NUCLEOTIDE SEQUENCE [LARGE SCALE GENOMIC DNA]</scope>
    <source>
        <strain evidence="6 7">BRFM 1820</strain>
    </source>
</reference>
<dbReference type="InterPro" id="IPR029020">
    <property type="entry name" value="Ammonium/urea_transptr"/>
</dbReference>